<dbReference type="AlphaFoldDB" id="A0A6M5YRV3"/>
<dbReference type="RefSeq" id="WP_171471654.1">
    <property type="nucleotide sequence ID" value="NZ_CP053452.2"/>
</dbReference>
<keyword evidence="1" id="KW-0812">Transmembrane</keyword>
<reference evidence="3" key="1">
    <citation type="submission" date="2020-05" db="EMBL/GenBank/DDBJ databases">
        <title>Frigoriglobus tundricola gen. nov., sp. nov., a psychrotolerant cellulolytic planctomycete of the family Gemmataceae with two divergent copies of 16S rRNA gene.</title>
        <authorList>
            <person name="Kulichevskaya I.S."/>
            <person name="Ivanova A.A."/>
            <person name="Naumoff D.G."/>
            <person name="Beletsky A.V."/>
            <person name="Rijpstra W.I.C."/>
            <person name="Sinninghe Damste J.S."/>
            <person name="Mardanov A.V."/>
            <person name="Ravin N.V."/>
            <person name="Dedysh S.N."/>
        </authorList>
    </citation>
    <scope>NUCLEOTIDE SEQUENCE [LARGE SCALE GENOMIC DNA]</scope>
    <source>
        <strain evidence="3">PL17</strain>
    </source>
</reference>
<sequence>MATAECPACDRAVEVEDAYREWTVRCPHCDAEFVPNDVARAAAARRRREEEKYEDEMYGVPSAVRKEALQLVAGPALWLEICGWMSVLIATGIGALCIGLAVEIANNPQVNANDEPAALFAFLGCFSVVLGVPYGVAMAIGARKMRALSSRGWAMAAAILGVASFSMFGCWGLVPTGIGIWALVVLNKPAVSETLGPIRRNRT</sequence>
<organism evidence="2 3">
    <name type="scientific">Frigoriglobus tundricola</name>
    <dbReference type="NCBI Taxonomy" id="2774151"/>
    <lineage>
        <taxon>Bacteria</taxon>
        <taxon>Pseudomonadati</taxon>
        <taxon>Planctomycetota</taxon>
        <taxon>Planctomycetia</taxon>
        <taxon>Gemmatales</taxon>
        <taxon>Gemmataceae</taxon>
        <taxon>Frigoriglobus</taxon>
    </lineage>
</organism>
<evidence type="ECO:0000313" key="2">
    <source>
        <dbReference type="EMBL" id="QJW95991.1"/>
    </source>
</evidence>
<keyword evidence="1" id="KW-0472">Membrane</keyword>
<evidence type="ECO:0000313" key="3">
    <source>
        <dbReference type="Proteomes" id="UP000503447"/>
    </source>
</evidence>
<dbReference type="Proteomes" id="UP000503447">
    <property type="component" value="Chromosome"/>
</dbReference>
<accession>A0A6M5YRV3</accession>
<keyword evidence="3" id="KW-1185">Reference proteome</keyword>
<feature type="transmembrane region" description="Helical" evidence="1">
    <location>
        <begin position="152"/>
        <end position="174"/>
    </location>
</feature>
<protein>
    <submittedName>
        <fullName evidence="2">Uncharacterized protein</fullName>
    </submittedName>
</protein>
<name>A0A6M5YRV3_9BACT</name>
<proteinExistence type="predicted"/>
<gene>
    <name evidence="2" type="ORF">FTUN_3545</name>
</gene>
<feature type="transmembrane region" description="Helical" evidence="1">
    <location>
        <begin position="81"/>
        <end position="105"/>
    </location>
</feature>
<keyword evidence="1" id="KW-1133">Transmembrane helix</keyword>
<dbReference type="Gene3D" id="2.20.28.160">
    <property type="match status" value="1"/>
</dbReference>
<dbReference type="EMBL" id="CP053452">
    <property type="protein sequence ID" value="QJW95991.1"/>
    <property type="molecule type" value="Genomic_DNA"/>
</dbReference>
<dbReference type="KEGG" id="ftj:FTUN_3545"/>
<feature type="transmembrane region" description="Helical" evidence="1">
    <location>
        <begin position="117"/>
        <end position="140"/>
    </location>
</feature>
<evidence type="ECO:0000256" key="1">
    <source>
        <dbReference type="SAM" id="Phobius"/>
    </source>
</evidence>